<organism evidence="2 3">
    <name type="scientific">Duganella aceris</name>
    <dbReference type="NCBI Taxonomy" id="2703883"/>
    <lineage>
        <taxon>Bacteria</taxon>
        <taxon>Pseudomonadati</taxon>
        <taxon>Pseudomonadota</taxon>
        <taxon>Betaproteobacteria</taxon>
        <taxon>Burkholderiales</taxon>
        <taxon>Oxalobacteraceae</taxon>
        <taxon>Telluria group</taxon>
        <taxon>Duganella</taxon>
    </lineage>
</organism>
<evidence type="ECO:0000313" key="2">
    <source>
        <dbReference type="EMBL" id="NGZ87064.1"/>
    </source>
</evidence>
<feature type="signal peptide" evidence="1">
    <location>
        <begin position="1"/>
        <end position="22"/>
    </location>
</feature>
<feature type="chain" id="PRO_5045263659" evidence="1">
    <location>
        <begin position="23"/>
        <end position="248"/>
    </location>
</feature>
<dbReference type="EMBL" id="JAADJT010000011">
    <property type="protein sequence ID" value="NGZ87064.1"/>
    <property type="molecule type" value="Genomic_DNA"/>
</dbReference>
<dbReference type="Proteomes" id="UP000666369">
    <property type="component" value="Unassembled WGS sequence"/>
</dbReference>
<dbReference type="PANTHER" id="PTHR38834:SF3">
    <property type="entry name" value="SOLUTE-BINDING PROTEIN FAMILY 3_N-TERMINAL DOMAIN-CONTAINING PROTEIN"/>
    <property type="match status" value="1"/>
</dbReference>
<dbReference type="Gene3D" id="3.40.190.10">
    <property type="entry name" value="Periplasmic binding protein-like II"/>
    <property type="match status" value="2"/>
</dbReference>
<reference evidence="3" key="2">
    <citation type="submission" date="2023-07" db="EMBL/GenBank/DDBJ databases">
        <title>Duganella aceri sp. nov., isolated from tree sap.</title>
        <authorList>
            <person name="Kim I.S."/>
        </authorList>
    </citation>
    <scope>NUCLEOTIDE SEQUENCE [LARGE SCALE GENOMIC DNA]</scope>
    <source>
        <strain evidence="3">SAP-35</strain>
    </source>
</reference>
<accession>A0ABX0FRU5</accession>
<dbReference type="SUPFAM" id="SSF53850">
    <property type="entry name" value="Periplasmic binding protein-like II"/>
    <property type="match status" value="1"/>
</dbReference>
<dbReference type="PANTHER" id="PTHR38834">
    <property type="entry name" value="PERIPLASMIC SUBSTRATE BINDING PROTEIN FAMILY 3"/>
    <property type="match status" value="1"/>
</dbReference>
<comment type="caution">
    <text evidence="2">The sequence shown here is derived from an EMBL/GenBank/DDBJ whole genome shotgun (WGS) entry which is preliminary data.</text>
</comment>
<dbReference type="RefSeq" id="WP_166106948.1">
    <property type="nucleotide sequence ID" value="NZ_JAADJT010000011.1"/>
</dbReference>
<protein>
    <submittedName>
        <fullName evidence="2">ABC transporter substrate-binding protein</fullName>
    </submittedName>
</protein>
<keyword evidence="1" id="KW-0732">Signal</keyword>
<evidence type="ECO:0000313" key="3">
    <source>
        <dbReference type="Proteomes" id="UP000666369"/>
    </source>
</evidence>
<sequence>MGALTRLRAVACLLLLASAAVAHGEPVVYVDGVDPMAYSENGKQQGLLFELLSEMAQRVHHAGPIAPMPLKRQRVLLRSRHDAIGTLWRFPEMEGQYIWWVKLFDSSFYMVAAGGSTVDISSVEAALDMRVGVILGSPAELFARRAGFRNIQTSVSAESNARKLALGRIDIWIATPRVLRAAQTRLGKVLAEPRVGGQIGKAGLYLVSSPEFDPREGEKWKAAFEAMQQDGSYARIVKKFDDAHAPAR</sequence>
<keyword evidence="3" id="KW-1185">Reference proteome</keyword>
<evidence type="ECO:0000256" key="1">
    <source>
        <dbReference type="SAM" id="SignalP"/>
    </source>
</evidence>
<name>A0ABX0FRU5_9BURK</name>
<reference evidence="2 3" key="1">
    <citation type="submission" date="2020-01" db="EMBL/GenBank/DDBJ databases">
        <authorList>
            <person name="Lee S.D."/>
        </authorList>
    </citation>
    <scope>NUCLEOTIDE SEQUENCE [LARGE SCALE GENOMIC DNA]</scope>
    <source>
        <strain evidence="2 3">SAP-35</strain>
    </source>
</reference>
<proteinExistence type="predicted"/>
<gene>
    <name evidence="2" type="ORF">GW587_22740</name>
</gene>